<sequence length="71" mass="8110">MRVCGFFAMVFPHLLFTKRPLTIKSDNRSSSGTGTQAFCGTTKKVPRDAWRMLLGRKNGKAIRFDEQHIDH</sequence>
<organism evidence="1 2">
    <name type="scientific">Brucella anthropi</name>
    <name type="common">Ochrobactrum anthropi</name>
    <dbReference type="NCBI Taxonomy" id="529"/>
    <lineage>
        <taxon>Bacteria</taxon>
        <taxon>Pseudomonadati</taxon>
        <taxon>Pseudomonadota</taxon>
        <taxon>Alphaproteobacteria</taxon>
        <taxon>Hyphomicrobiales</taxon>
        <taxon>Brucellaceae</taxon>
        <taxon>Brucella/Ochrobactrum group</taxon>
        <taxon>Brucella</taxon>
    </lineage>
</organism>
<proteinExistence type="predicted"/>
<dbReference type="Proteomes" id="UP000441102">
    <property type="component" value="Unassembled WGS sequence"/>
</dbReference>
<evidence type="ECO:0000313" key="1">
    <source>
        <dbReference type="EMBL" id="KAB2796269.1"/>
    </source>
</evidence>
<comment type="caution">
    <text evidence="1">The sequence shown here is derived from an EMBL/GenBank/DDBJ whole genome shotgun (WGS) entry which is preliminary data.</text>
</comment>
<dbReference type="AlphaFoldDB" id="A0A6I0CSF9"/>
<reference evidence="1 2" key="1">
    <citation type="submission" date="2019-09" db="EMBL/GenBank/DDBJ databases">
        <title>Taxonomic organization of the family Brucellaceae based on a phylogenomic approach.</title>
        <authorList>
            <person name="Leclercq S."/>
            <person name="Cloeckaert A."/>
            <person name="Zygmunt M.S."/>
        </authorList>
    </citation>
    <scope>NUCLEOTIDE SEQUENCE [LARGE SCALE GENOMIC DNA]</scope>
    <source>
        <strain evidence="1 2">CCUG 34461</strain>
    </source>
</reference>
<protein>
    <submittedName>
        <fullName evidence="1">Uncharacterized protein</fullName>
    </submittedName>
</protein>
<accession>A0A6I0CSF9</accession>
<dbReference type="EMBL" id="WBWX01000005">
    <property type="protein sequence ID" value="KAB2796269.1"/>
    <property type="molecule type" value="Genomic_DNA"/>
</dbReference>
<name>A0A6I0CSF9_BRUAN</name>
<evidence type="ECO:0000313" key="2">
    <source>
        <dbReference type="Proteomes" id="UP000441102"/>
    </source>
</evidence>
<gene>
    <name evidence="1" type="ORF">F9L06_16100</name>
</gene>